<keyword evidence="1" id="KW-0472">Membrane</keyword>
<keyword evidence="3" id="KW-1185">Reference proteome</keyword>
<reference evidence="2 3" key="1">
    <citation type="submission" date="2020-02" db="EMBL/GenBank/DDBJ databases">
        <title>Out from the shadows clarifying the taxonomy of the family Cryomorphaceae and related taxa by utilizing the GTDB taxonomic framework.</title>
        <authorList>
            <person name="Bowman J.P."/>
        </authorList>
    </citation>
    <scope>NUCLEOTIDE SEQUENCE [LARGE SCALE GENOMIC DNA]</scope>
    <source>
        <strain evidence="2 3">QSSC 1-22</strain>
    </source>
</reference>
<dbReference type="AlphaFoldDB" id="A0A7K3WP18"/>
<keyword evidence="1" id="KW-0812">Transmembrane</keyword>
<organism evidence="2 3">
    <name type="scientific">Cryomorpha ignava</name>
    <dbReference type="NCBI Taxonomy" id="101383"/>
    <lineage>
        <taxon>Bacteria</taxon>
        <taxon>Pseudomonadati</taxon>
        <taxon>Bacteroidota</taxon>
        <taxon>Flavobacteriia</taxon>
        <taxon>Flavobacteriales</taxon>
        <taxon>Cryomorphaceae</taxon>
        <taxon>Cryomorpha</taxon>
    </lineage>
</organism>
<gene>
    <name evidence="2" type="ORF">G3O08_02930</name>
</gene>
<evidence type="ECO:0000313" key="2">
    <source>
        <dbReference type="EMBL" id="NEN22455.1"/>
    </source>
</evidence>
<feature type="transmembrane region" description="Helical" evidence="1">
    <location>
        <begin position="78"/>
        <end position="99"/>
    </location>
</feature>
<evidence type="ECO:0000256" key="1">
    <source>
        <dbReference type="SAM" id="Phobius"/>
    </source>
</evidence>
<accession>A0A7K3WP18</accession>
<evidence type="ECO:0000313" key="3">
    <source>
        <dbReference type="Proteomes" id="UP000486602"/>
    </source>
</evidence>
<dbReference type="InterPro" id="IPR025962">
    <property type="entry name" value="SdpI/YhfL"/>
</dbReference>
<keyword evidence="1" id="KW-1133">Transmembrane helix</keyword>
<comment type="caution">
    <text evidence="2">The sequence shown here is derived from an EMBL/GenBank/DDBJ whole genome shotgun (WGS) entry which is preliminary data.</text>
</comment>
<name>A0A7K3WP18_9FLAO</name>
<dbReference type="Pfam" id="PF13630">
    <property type="entry name" value="SdpI"/>
    <property type="match status" value="1"/>
</dbReference>
<proteinExistence type="predicted"/>
<protein>
    <submittedName>
        <fullName evidence="2">SdpI family protein</fullName>
    </submittedName>
</protein>
<dbReference type="EMBL" id="JAAGVY010000003">
    <property type="protein sequence ID" value="NEN22455.1"/>
    <property type="molecule type" value="Genomic_DNA"/>
</dbReference>
<feature type="transmembrane region" description="Helical" evidence="1">
    <location>
        <begin position="54"/>
        <end position="72"/>
    </location>
</feature>
<sequence>MDHNIINAMVFVSIAIIFVIFRPKKMNGLFGYRTPRSKKNLSNWNYAQRLSSSLLLIFTSSIFVLTLFPAYIEINFNVVVILILPSFILTILIVEYKLWRRDN</sequence>
<feature type="transmembrane region" description="Helical" evidence="1">
    <location>
        <begin position="6"/>
        <end position="23"/>
    </location>
</feature>
<dbReference type="Proteomes" id="UP000486602">
    <property type="component" value="Unassembled WGS sequence"/>
</dbReference>